<dbReference type="AlphaFoldDB" id="A0A1X2HIW9"/>
<dbReference type="OrthoDB" id="5600085at2759"/>
<dbReference type="OMA" id="CDECREQ"/>
<dbReference type="GO" id="GO:0005634">
    <property type="term" value="C:nucleus"/>
    <property type="evidence" value="ECO:0007669"/>
    <property type="project" value="UniProtKB-SubCell"/>
</dbReference>
<evidence type="ECO:0000259" key="8">
    <source>
        <dbReference type="PROSITE" id="PS50073"/>
    </source>
</evidence>
<dbReference type="GO" id="GO:0045944">
    <property type="term" value="P:positive regulation of transcription by RNA polymerase II"/>
    <property type="evidence" value="ECO:0007669"/>
    <property type="project" value="TreeGrafter"/>
</dbReference>
<evidence type="ECO:0000256" key="2">
    <source>
        <dbReference type="ARBA" id="ARBA00022723"/>
    </source>
</evidence>
<dbReference type="GO" id="GO:0006878">
    <property type="term" value="P:intracellular copper ion homeostasis"/>
    <property type="evidence" value="ECO:0007669"/>
    <property type="project" value="TreeGrafter"/>
</dbReference>
<keyword evidence="10" id="KW-1185">Reference proteome</keyword>
<keyword evidence="4" id="KW-0186">Copper</keyword>
<keyword evidence="5" id="KW-0805">Transcription regulation</keyword>
<dbReference type="FunFam" id="3.90.430.10:FF:000001">
    <property type="entry name" value="Copper fist DNA-binding protein"/>
    <property type="match status" value="1"/>
</dbReference>
<evidence type="ECO:0000313" key="9">
    <source>
        <dbReference type="EMBL" id="ORY98989.1"/>
    </source>
</evidence>
<dbReference type="PANTHER" id="PTHR28088">
    <property type="entry name" value="TRANSCRIPTIONAL ACTIVATOR HAA1-RELATED"/>
    <property type="match status" value="1"/>
</dbReference>
<comment type="caution">
    <text evidence="9">The sequence shown here is derived from an EMBL/GenBank/DDBJ whole genome shotgun (WGS) entry which is preliminary data.</text>
</comment>
<dbReference type="EMBL" id="MCGN01000003">
    <property type="protein sequence ID" value="ORY98989.1"/>
    <property type="molecule type" value="Genomic_DNA"/>
</dbReference>
<protein>
    <submittedName>
        <fullName evidence="9">Copper fist DNA binding domain-domain-containing protein</fullName>
    </submittedName>
</protein>
<proteinExistence type="predicted"/>
<dbReference type="GO" id="GO:0005507">
    <property type="term" value="F:copper ion binding"/>
    <property type="evidence" value="ECO:0007669"/>
    <property type="project" value="InterPro"/>
</dbReference>
<dbReference type="GO" id="GO:0000978">
    <property type="term" value="F:RNA polymerase II cis-regulatory region sequence-specific DNA binding"/>
    <property type="evidence" value="ECO:0007669"/>
    <property type="project" value="TreeGrafter"/>
</dbReference>
<sequence>MIIIDNVKYACHSCIKGHRSSQCNHSERTLLPVRRKGRPITQCAQCREQRLKHSVHQKCVCPRDPIALAPSKPIFKKATHTHVKGQRIKKETISTSRQRMAIEALLL</sequence>
<keyword evidence="2" id="KW-0479">Metal-binding</keyword>
<dbReference type="InterPro" id="IPR036395">
    <property type="entry name" value="Cu_fist_DNA-bd_dom_sf"/>
</dbReference>
<dbReference type="PANTHER" id="PTHR28088:SF5">
    <property type="entry name" value="TRANSCRIPTIONAL ACTIVATOR HAA1-RELATED"/>
    <property type="match status" value="1"/>
</dbReference>
<keyword evidence="3" id="KW-0862">Zinc</keyword>
<comment type="subcellular location">
    <subcellularLocation>
        <location evidence="1">Nucleus</location>
    </subcellularLocation>
</comment>
<accession>A0A1X2HIW9</accession>
<dbReference type="Pfam" id="PF00649">
    <property type="entry name" value="Copper-fist"/>
    <property type="match status" value="1"/>
</dbReference>
<dbReference type="SMART" id="SM00412">
    <property type="entry name" value="Cu_FIST"/>
    <property type="match status" value="1"/>
</dbReference>
<reference evidence="9 10" key="1">
    <citation type="submission" date="2016-07" db="EMBL/GenBank/DDBJ databases">
        <title>Pervasive Adenine N6-methylation of Active Genes in Fungi.</title>
        <authorList>
            <consortium name="DOE Joint Genome Institute"/>
            <person name="Mondo S.J."/>
            <person name="Dannebaum R.O."/>
            <person name="Kuo R.C."/>
            <person name="Labutti K."/>
            <person name="Haridas S."/>
            <person name="Kuo A."/>
            <person name="Salamov A."/>
            <person name="Ahrendt S.R."/>
            <person name="Lipzen A."/>
            <person name="Sullivan W."/>
            <person name="Andreopoulos W.B."/>
            <person name="Clum A."/>
            <person name="Lindquist E."/>
            <person name="Daum C."/>
            <person name="Ramamoorthy G.K."/>
            <person name="Gryganskyi A."/>
            <person name="Culley D."/>
            <person name="Magnuson J.K."/>
            <person name="James T.Y."/>
            <person name="O'Malley M.A."/>
            <person name="Stajich J.E."/>
            <person name="Spatafora J.W."/>
            <person name="Visel A."/>
            <person name="Grigoriev I.V."/>
        </authorList>
    </citation>
    <scope>NUCLEOTIDE SEQUENCE [LARGE SCALE GENOMIC DNA]</scope>
    <source>
        <strain evidence="9 10">NRRL 2496</strain>
    </source>
</reference>
<dbReference type="Proteomes" id="UP000242180">
    <property type="component" value="Unassembled WGS sequence"/>
</dbReference>
<dbReference type="Gene3D" id="3.90.430.10">
    <property type="entry name" value="Copper fist DNA-binding domain"/>
    <property type="match status" value="1"/>
</dbReference>
<dbReference type="InParanoid" id="A0A1X2HIW9"/>
<keyword evidence="6" id="KW-0804">Transcription</keyword>
<dbReference type="GO" id="GO:0000981">
    <property type="term" value="F:DNA-binding transcription factor activity, RNA polymerase II-specific"/>
    <property type="evidence" value="ECO:0007669"/>
    <property type="project" value="TreeGrafter"/>
</dbReference>
<feature type="domain" description="Copper-fist" evidence="8">
    <location>
        <begin position="1"/>
        <end position="40"/>
    </location>
</feature>
<keyword evidence="7" id="KW-0539">Nucleus</keyword>
<dbReference type="STRING" id="13706.A0A1X2HIW9"/>
<dbReference type="PRINTS" id="PR00617">
    <property type="entry name" value="COPPERFIST"/>
</dbReference>
<name>A0A1X2HIW9_SYNRA</name>
<evidence type="ECO:0000256" key="4">
    <source>
        <dbReference type="ARBA" id="ARBA00023008"/>
    </source>
</evidence>
<dbReference type="PROSITE" id="PS50073">
    <property type="entry name" value="COPPER_FIST_2"/>
    <property type="match status" value="1"/>
</dbReference>
<dbReference type="InterPro" id="IPR001083">
    <property type="entry name" value="Cu_fist_DNA-bd_dom"/>
</dbReference>
<evidence type="ECO:0000256" key="3">
    <source>
        <dbReference type="ARBA" id="ARBA00022833"/>
    </source>
</evidence>
<organism evidence="9 10">
    <name type="scientific">Syncephalastrum racemosum</name>
    <name type="common">Filamentous fungus</name>
    <dbReference type="NCBI Taxonomy" id="13706"/>
    <lineage>
        <taxon>Eukaryota</taxon>
        <taxon>Fungi</taxon>
        <taxon>Fungi incertae sedis</taxon>
        <taxon>Mucoromycota</taxon>
        <taxon>Mucoromycotina</taxon>
        <taxon>Mucoromycetes</taxon>
        <taxon>Mucorales</taxon>
        <taxon>Syncephalastraceae</taxon>
        <taxon>Syncephalastrum</taxon>
    </lineage>
</organism>
<dbReference type="InterPro" id="IPR051763">
    <property type="entry name" value="Copper_Homeo_Regul"/>
</dbReference>
<gene>
    <name evidence="9" type="ORF">BCR43DRAFT_488539</name>
</gene>
<evidence type="ECO:0000256" key="6">
    <source>
        <dbReference type="ARBA" id="ARBA00023163"/>
    </source>
</evidence>
<dbReference type="PROSITE" id="PS01119">
    <property type="entry name" value="COPPER_FIST_1"/>
    <property type="match status" value="1"/>
</dbReference>
<dbReference type="SMART" id="SM01090">
    <property type="entry name" value="Copper-fist"/>
    <property type="match status" value="1"/>
</dbReference>
<dbReference type="GO" id="GO:0006879">
    <property type="term" value="P:intracellular iron ion homeostasis"/>
    <property type="evidence" value="ECO:0007669"/>
    <property type="project" value="TreeGrafter"/>
</dbReference>
<evidence type="ECO:0000256" key="7">
    <source>
        <dbReference type="ARBA" id="ARBA00023242"/>
    </source>
</evidence>
<evidence type="ECO:0000256" key="1">
    <source>
        <dbReference type="ARBA" id="ARBA00004123"/>
    </source>
</evidence>
<evidence type="ECO:0000313" key="10">
    <source>
        <dbReference type="Proteomes" id="UP000242180"/>
    </source>
</evidence>
<dbReference type="SUPFAM" id="SSF57879">
    <property type="entry name" value="Zinc domain conserved in yeast copper-regulated transcription factors"/>
    <property type="match status" value="1"/>
</dbReference>
<evidence type="ECO:0000256" key="5">
    <source>
        <dbReference type="ARBA" id="ARBA00023015"/>
    </source>
</evidence>